<feature type="chain" id="PRO_5043639179" description="DUF3298 domain-containing protein" evidence="1">
    <location>
        <begin position="20"/>
        <end position="254"/>
    </location>
</feature>
<evidence type="ECO:0000256" key="1">
    <source>
        <dbReference type="SAM" id="SignalP"/>
    </source>
</evidence>
<gene>
    <name evidence="2" type="ORF">XA3_10300</name>
</gene>
<accession>A0AAU9CX68</accession>
<evidence type="ECO:0000313" key="2">
    <source>
        <dbReference type="EMBL" id="BDR58589.1"/>
    </source>
</evidence>
<dbReference type="KEGG" id="xap:XA3_10300"/>
<keyword evidence="3" id="KW-1185">Reference proteome</keyword>
<organism evidence="2 3">
    <name type="scientific">Xylocopilactobacillus apicola</name>
    <dbReference type="NCBI Taxonomy" id="2932184"/>
    <lineage>
        <taxon>Bacteria</taxon>
        <taxon>Bacillati</taxon>
        <taxon>Bacillota</taxon>
        <taxon>Bacilli</taxon>
        <taxon>Lactobacillales</taxon>
        <taxon>Lactobacillaceae</taxon>
        <taxon>Xylocopilactobacillus</taxon>
    </lineage>
</organism>
<evidence type="ECO:0008006" key="4">
    <source>
        <dbReference type="Google" id="ProtNLM"/>
    </source>
</evidence>
<dbReference type="RefSeq" id="WP_317636467.1">
    <property type="nucleotide sequence ID" value="NZ_AP026802.1"/>
</dbReference>
<dbReference type="AlphaFoldDB" id="A0AAU9CX68"/>
<proteinExistence type="predicted"/>
<name>A0AAU9CX68_9LACO</name>
<protein>
    <recommendedName>
        <fullName evidence="4">DUF3298 domain-containing protein</fullName>
    </recommendedName>
</protein>
<keyword evidence="1" id="KW-0732">Signal</keyword>
<dbReference type="Proteomes" id="UP001321861">
    <property type="component" value="Chromosome"/>
</dbReference>
<feature type="signal peptide" evidence="1">
    <location>
        <begin position="1"/>
        <end position="19"/>
    </location>
</feature>
<dbReference type="EMBL" id="AP026802">
    <property type="protein sequence ID" value="BDR58589.1"/>
    <property type="molecule type" value="Genomic_DNA"/>
</dbReference>
<reference evidence="2 3" key="1">
    <citation type="journal article" date="2023" name="Microbiol. Spectr.">
        <title>Symbiosis of Carpenter Bees with Uncharacterized Lactic Acid Bacteria Showing NAD Auxotrophy.</title>
        <authorList>
            <person name="Kawasaki S."/>
            <person name="Ozawa K."/>
            <person name="Mori T."/>
            <person name="Yamamoto A."/>
            <person name="Ito M."/>
            <person name="Ohkuma M."/>
            <person name="Sakamoto M."/>
            <person name="Matsutani M."/>
        </authorList>
    </citation>
    <scope>NUCLEOTIDE SEQUENCE [LARGE SCALE GENOMIC DNA]</scope>
    <source>
        <strain evidence="2 3">XA3</strain>
    </source>
</reference>
<sequence>MIKKILILLLSLLLVTNMAACDRNMMDPKFKSLSRDEIENAKDKGVALAPKIEAKSAKKLIGKKFSFNDKEIEDPDQTKGLGENFLHLKKDKTFILVQNSTFKERESGEDSSHFIYIELSSGHYKISENKITLIVDEYAELTHQLYDEPRRLNNFKTSYEKTIVNKKLFSKFSKKIRSKFSKGVITSSSIFNYSITKKDNNWRFNFKANDSGKVYPGGYLHQYDHVYPIPNSIKDYISDKIMNGEITESKKEQE</sequence>
<evidence type="ECO:0000313" key="3">
    <source>
        <dbReference type="Proteomes" id="UP001321861"/>
    </source>
</evidence>